<feature type="transmembrane region" description="Helical" evidence="1">
    <location>
        <begin position="148"/>
        <end position="169"/>
    </location>
</feature>
<reference evidence="2 3" key="1">
    <citation type="submission" date="2023-09" db="EMBL/GenBank/DDBJ databases">
        <authorList>
            <person name="Rey-Velasco X."/>
        </authorList>
    </citation>
    <scope>NUCLEOTIDE SEQUENCE [LARGE SCALE GENOMIC DNA]</scope>
    <source>
        <strain evidence="2 3">F363</strain>
    </source>
</reference>
<evidence type="ECO:0000313" key="3">
    <source>
        <dbReference type="Proteomes" id="UP001262889"/>
    </source>
</evidence>
<accession>A0ABU3CF49</accession>
<protein>
    <submittedName>
        <fullName evidence="2">Uncharacterized protein</fullName>
    </submittedName>
</protein>
<feature type="transmembrane region" description="Helical" evidence="1">
    <location>
        <begin position="58"/>
        <end position="80"/>
    </location>
</feature>
<proteinExistence type="predicted"/>
<keyword evidence="1" id="KW-0812">Transmembrane</keyword>
<dbReference type="RefSeq" id="WP_311536594.1">
    <property type="nucleotide sequence ID" value="NZ_JAVRHQ010000060.1"/>
</dbReference>
<gene>
    <name evidence="2" type="ORF">RM553_19255</name>
</gene>
<keyword evidence="1" id="KW-0472">Membrane</keyword>
<dbReference type="Proteomes" id="UP001262889">
    <property type="component" value="Unassembled WGS sequence"/>
</dbReference>
<name>A0ABU3CF49_9FLAO</name>
<sequence>MLSRINIFSIIKDHFKTLRSLNQSYKFINFKDFLLFLLFPLIIASIVTYKGYSFKDQLGNLIAAVAIFGGFLFNLLAIIYGQIDKIQNDAEKEDDNLKKRFVKEIHINISFCIVLSILIVISLLLTTVDIPNFRGEIILERMITGTVYFLLILFVLTLIMVLNRVYILLKKDSE</sequence>
<keyword evidence="3" id="KW-1185">Reference proteome</keyword>
<comment type="caution">
    <text evidence="2">The sequence shown here is derived from an EMBL/GenBank/DDBJ whole genome shotgun (WGS) entry which is preliminary data.</text>
</comment>
<feature type="transmembrane region" description="Helical" evidence="1">
    <location>
        <begin position="33"/>
        <end position="52"/>
    </location>
</feature>
<evidence type="ECO:0000313" key="2">
    <source>
        <dbReference type="EMBL" id="MDT0644979.1"/>
    </source>
</evidence>
<feature type="transmembrane region" description="Helical" evidence="1">
    <location>
        <begin position="107"/>
        <end position="128"/>
    </location>
</feature>
<organism evidence="2 3">
    <name type="scientific">Autumnicola tepida</name>
    <dbReference type="NCBI Taxonomy" id="3075595"/>
    <lineage>
        <taxon>Bacteria</taxon>
        <taxon>Pseudomonadati</taxon>
        <taxon>Bacteroidota</taxon>
        <taxon>Flavobacteriia</taxon>
        <taxon>Flavobacteriales</taxon>
        <taxon>Flavobacteriaceae</taxon>
        <taxon>Autumnicola</taxon>
    </lineage>
</organism>
<keyword evidence="1" id="KW-1133">Transmembrane helix</keyword>
<evidence type="ECO:0000256" key="1">
    <source>
        <dbReference type="SAM" id="Phobius"/>
    </source>
</evidence>
<dbReference type="EMBL" id="JAVRHQ010000060">
    <property type="protein sequence ID" value="MDT0644979.1"/>
    <property type="molecule type" value="Genomic_DNA"/>
</dbReference>